<accession>A0A0S2W307</accession>
<keyword evidence="2" id="KW-1185">Reference proteome</keyword>
<protein>
    <submittedName>
        <fullName evidence="1">Uncharacterized protein</fullName>
    </submittedName>
</protein>
<name>A0A0S2W307_9FIRM</name>
<evidence type="ECO:0000313" key="1">
    <source>
        <dbReference type="EMBL" id="ALP93752.1"/>
    </source>
</evidence>
<dbReference type="EMBL" id="CP011307">
    <property type="protein sequence ID" value="ALP93752.1"/>
    <property type="molecule type" value="Genomic_DNA"/>
</dbReference>
<organism evidence="1 2">
    <name type="scientific">Intestinimonas butyriciproducens</name>
    <dbReference type="NCBI Taxonomy" id="1297617"/>
    <lineage>
        <taxon>Bacteria</taxon>
        <taxon>Bacillati</taxon>
        <taxon>Bacillota</taxon>
        <taxon>Clostridia</taxon>
        <taxon>Eubacteriales</taxon>
        <taxon>Intestinimonas</taxon>
    </lineage>
</organism>
<dbReference type="AlphaFoldDB" id="A0A0S2W307"/>
<gene>
    <name evidence="1" type="ORF">IB211_01359c</name>
</gene>
<evidence type="ECO:0000313" key="2">
    <source>
        <dbReference type="Proteomes" id="UP000064844"/>
    </source>
</evidence>
<sequence length="76" mass="8212">MIGFVCFAIPFPTSPRGYACYERRGPDAPLLFPCFFSIPEHRIGIGGDDLTGLSEELASGHARSRAAQSRTGRSPV</sequence>
<dbReference type="KEGG" id="ibu:IB211_01359c"/>
<reference evidence="1 2" key="1">
    <citation type="journal article" date="2015" name="Nat. Commun.">
        <title>Production of butyrate from lysine and the Amadori product fructoselysine by a human gut commensal.</title>
        <authorList>
            <person name="Bui T.P."/>
            <person name="Ritari J."/>
            <person name="Boeren S."/>
            <person name="de Waard P."/>
            <person name="Plugge C.M."/>
            <person name="de Vos W.M."/>
        </authorList>
    </citation>
    <scope>NUCLEOTIDE SEQUENCE [LARGE SCALE GENOMIC DNA]</scope>
    <source>
        <strain evidence="1 2">AF211</strain>
    </source>
</reference>
<dbReference type="Proteomes" id="UP000064844">
    <property type="component" value="Chromosome"/>
</dbReference>
<proteinExistence type="predicted"/>
<reference evidence="2" key="2">
    <citation type="submission" date="2015-04" db="EMBL/GenBank/DDBJ databases">
        <title>A butyrogenic pathway from the amino acid lysine in a human gut commensal.</title>
        <authorList>
            <person name="de Vos W.M."/>
            <person name="Bui N.T.P."/>
            <person name="Plugge C.M."/>
            <person name="Ritari J."/>
        </authorList>
    </citation>
    <scope>NUCLEOTIDE SEQUENCE [LARGE SCALE GENOMIC DNA]</scope>
    <source>
        <strain evidence="2">AF211</strain>
    </source>
</reference>